<dbReference type="AlphaFoldDB" id="A0A6C0GFB8"/>
<proteinExistence type="predicted"/>
<organism evidence="3 4">
    <name type="scientific">Rhodocytophaga rosea</name>
    <dbReference type="NCBI Taxonomy" id="2704465"/>
    <lineage>
        <taxon>Bacteria</taxon>
        <taxon>Pseudomonadati</taxon>
        <taxon>Bacteroidota</taxon>
        <taxon>Cytophagia</taxon>
        <taxon>Cytophagales</taxon>
        <taxon>Rhodocytophagaceae</taxon>
        <taxon>Rhodocytophaga</taxon>
    </lineage>
</organism>
<dbReference type="InterPro" id="IPR027843">
    <property type="entry name" value="DUF4440"/>
</dbReference>
<dbReference type="RefSeq" id="WP_162442764.1">
    <property type="nucleotide sequence ID" value="NZ_CP048222.1"/>
</dbReference>
<dbReference type="Proteomes" id="UP000480178">
    <property type="component" value="Chromosome"/>
</dbReference>
<feature type="signal peptide" evidence="1">
    <location>
        <begin position="1"/>
        <end position="19"/>
    </location>
</feature>
<dbReference type="Pfam" id="PF14534">
    <property type="entry name" value="DUF4440"/>
    <property type="match status" value="1"/>
</dbReference>
<evidence type="ECO:0000259" key="2">
    <source>
        <dbReference type="Pfam" id="PF14534"/>
    </source>
</evidence>
<reference evidence="3 4" key="1">
    <citation type="submission" date="2020-01" db="EMBL/GenBank/DDBJ databases">
        <authorList>
            <person name="Kim M.K."/>
        </authorList>
    </citation>
    <scope>NUCLEOTIDE SEQUENCE [LARGE SCALE GENOMIC DNA]</scope>
    <source>
        <strain evidence="3 4">172606-1</strain>
    </source>
</reference>
<dbReference type="InterPro" id="IPR011944">
    <property type="entry name" value="Steroid_delta5-4_isomerase"/>
</dbReference>
<evidence type="ECO:0000313" key="3">
    <source>
        <dbReference type="EMBL" id="QHT66711.1"/>
    </source>
</evidence>
<dbReference type="Gene3D" id="3.10.450.50">
    <property type="match status" value="1"/>
</dbReference>
<dbReference type="EMBL" id="CP048222">
    <property type="protein sequence ID" value="QHT66711.1"/>
    <property type="molecule type" value="Genomic_DNA"/>
</dbReference>
<dbReference type="InterPro" id="IPR032710">
    <property type="entry name" value="NTF2-like_dom_sf"/>
</dbReference>
<sequence length="169" mass="19841">MKRSLFISAFIFLPSFLFAQSHTKDEMAIKQVIQQQESAWNKYDWEAFSNYFTDDATLINFVGQFWKGKHDILAHFKLLGDCCLVPTSLKFEFINARFINSDIAIVYSEETLHHNKDYDVPFRHYKKGETEYKMLTHIFVKKNNEWKISAAQLTLINQILSPHNTSGKH</sequence>
<keyword evidence="4" id="KW-1185">Reference proteome</keyword>
<dbReference type="KEGG" id="rhoz:GXP67_08590"/>
<feature type="chain" id="PRO_5025497028" evidence="1">
    <location>
        <begin position="20"/>
        <end position="169"/>
    </location>
</feature>
<evidence type="ECO:0000313" key="4">
    <source>
        <dbReference type="Proteomes" id="UP000480178"/>
    </source>
</evidence>
<protein>
    <submittedName>
        <fullName evidence="3">SgcJ/EcaC family oxidoreductase</fullName>
    </submittedName>
</protein>
<dbReference type="NCBIfam" id="TIGR02246">
    <property type="entry name" value="SgcJ/EcaC family oxidoreductase"/>
    <property type="match status" value="1"/>
</dbReference>
<accession>A0A6C0GFB8</accession>
<name>A0A6C0GFB8_9BACT</name>
<keyword evidence="1" id="KW-0732">Signal</keyword>
<feature type="domain" description="DUF4440" evidence="2">
    <location>
        <begin position="29"/>
        <end position="148"/>
    </location>
</feature>
<dbReference type="SUPFAM" id="SSF54427">
    <property type="entry name" value="NTF2-like"/>
    <property type="match status" value="1"/>
</dbReference>
<gene>
    <name evidence="3" type="ORF">GXP67_08590</name>
</gene>
<evidence type="ECO:0000256" key="1">
    <source>
        <dbReference type="SAM" id="SignalP"/>
    </source>
</evidence>